<evidence type="ECO:0000259" key="16">
    <source>
        <dbReference type="PROSITE" id="PS51217"/>
    </source>
</evidence>
<protein>
    <recommendedName>
        <fullName evidence="14">ATP-dependent helicase/deoxyribonuclease subunit B</fullName>
        <ecNumber evidence="14">3.1.-.-</ecNumber>
    </recommendedName>
    <alternativeName>
        <fullName evidence="14">ATP-dependent helicase/nuclease subunit AddB</fullName>
    </alternativeName>
</protein>
<evidence type="ECO:0000256" key="7">
    <source>
        <dbReference type="ARBA" id="ARBA00022806"/>
    </source>
</evidence>
<gene>
    <name evidence="14 17" type="primary">addB</name>
    <name evidence="17" type="ORF">I8J30_26160</name>
</gene>
<dbReference type="InterPro" id="IPR014140">
    <property type="entry name" value="DNA_helicase_suAddB"/>
</dbReference>
<comment type="subunit">
    <text evidence="14">Heterodimer of AddA and AddB.</text>
</comment>
<dbReference type="GO" id="GO:0004386">
    <property type="term" value="F:helicase activity"/>
    <property type="evidence" value="ECO:0007669"/>
    <property type="project" value="UniProtKB-KW"/>
</dbReference>
<evidence type="ECO:0000256" key="2">
    <source>
        <dbReference type="ARBA" id="ARBA00022722"/>
    </source>
</evidence>
<evidence type="ECO:0000313" key="17">
    <source>
        <dbReference type="EMBL" id="MBP3966193.1"/>
    </source>
</evidence>
<evidence type="ECO:0000256" key="12">
    <source>
        <dbReference type="ARBA" id="ARBA00023125"/>
    </source>
</evidence>
<dbReference type="EMBL" id="JAGKSP010000015">
    <property type="protein sequence ID" value="MBP3966193.1"/>
    <property type="molecule type" value="Genomic_DNA"/>
</dbReference>
<keyword evidence="8 14" id="KW-0269">Exonuclease</keyword>
<evidence type="ECO:0000256" key="9">
    <source>
        <dbReference type="ARBA" id="ARBA00022840"/>
    </source>
</evidence>
<dbReference type="Proteomes" id="UP000673394">
    <property type="component" value="Unassembled WGS sequence"/>
</dbReference>
<comment type="caution">
    <text evidence="17">The sequence shown here is derived from an EMBL/GenBank/DDBJ whole genome shotgun (WGS) entry which is preliminary data.</text>
</comment>
<evidence type="ECO:0000256" key="15">
    <source>
        <dbReference type="SAM" id="MobiDB-lite"/>
    </source>
</evidence>
<feature type="binding site" evidence="14">
    <location>
        <position position="1123"/>
    </location>
    <ligand>
        <name>[4Fe-4S] cluster</name>
        <dbReference type="ChEBI" id="CHEBI:49883"/>
    </ligand>
</feature>
<keyword evidence="6 14" id="KW-0378">Hydrolase</keyword>
<feature type="binding site" evidence="14">
    <location>
        <position position="1126"/>
    </location>
    <ligand>
        <name>[4Fe-4S] cluster</name>
        <dbReference type="ChEBI" id="CHEBI:49883"/>
    </ligand>
</feature>
<keyword evidence="10 14" id="KW-0408">Iron</keyword>
<dbReference type="NCBIfam" id="TIGR02773">
    <property type="entry name" value="addB_Gpos"/>
    <property type="match status" value="1"/>
</dbReference>
<evidence type="ECO:0000256" key="3">
    <source>
        <dbReference type="ARBA" id="ARBA00022723"/>
    </source>
</evidence>
<evidence type="ECO:0000256" key="1">
    <source>
        <dbReference type="ARBA" id="ARBA00022485"/>
    </source>
</evidence>
<keyword evidence="1 14" id="KW-0004">4Fe-4S</keyword>
<evidence type="ECO:0000256" key="8">
    <source>
        <dbReference type="ARBA" id="ARBA00022839"/>
    </source>
</evidence>
<feature type="domain" description="UvrD-like helicase C-terminal" evidence="16">
    <location>
        <begin position="285"/>
        <end position="589"/>
    </location>
</feature>
<dbReference type="RefSeq" id="WP_210663168.1">
    <property type="nucleotide sequence ID" value="NZ_JAGKSP010000015.1"/>
</dbReference>
<dbReference type="SUPFAM" id="SSF52540">
    <property type="entry name" value="P-loop containing nucleoside triphosphate hydrolases"/>
    <property type="match status" value="1"/>
</dbReference>
<evidence type="ECO:0000256" key="11">
    <source>
        <dbReference type="ARBA" id="ARBA00023014"/>
    </source>
</evidence>
<keyword evidence="12 14" id="KW-0238">DNA-binding</keyword>
<comment type="cofactor">
    <cofactor evidence="14">
        <name>[4Fe-4S] cluster</name>
        <dbReference type="ChEBI" id="CHEBI:49883"/>
    </cofactor>
    <text evidence="14">Binds 1 [4Fe-4S] cluster.</text>
</comment>
<keyword evidence="9 14" id="KW-0067">ATP-binding</keyword>
<feature type="compositionally biased region" description="Polar residues" evidence="15">
    <location>
        <begin position="1183"/>
        <end position="1193"/>
    </location>
</feature>
<feature type="binding site" evidence="14">
    <location>
        <position position="806"/>
    </location>
    <ligand>
        <name>[4Fe-4S] cluster</name>
        <dbReference type="ChEBI" id="CHEBI:49883"/>
    </ligand>
</feature>
<dbReference type="InterPro" id="IPR014017">
    <property type="entry name" value="DNA_helicase_UvrD-like_C"/>
</dbReference>
<dbReference type="InterPro" id="IPR038726">
    <property type="entry name" value="PDDEXK_AddAB-type"/>
</dbReference>
<dbReference type="HAMAP" id="MF_01452">
    <property type="entry name" value="AddB_type1"/>
    <property type="match status" value="1"/>
</dbReference>
<feature type="binding site" evidence="14">
    <location>
        <position position="1132"/>
    </location>
    <ligand>
        <name>[4Fe-4S] cluster</name>
        <dbReference type="ChEBI" id="CHEBI:49883"/>
    </ligand>
</feature>
<comment type="cofactor">
    <cofactor evidence="14">
        <name>Mg(2+)</name>
        <dbReference type="ChEBI" id="CHEBI:18420"/>
    </cofactor>
</comment>
<evidence type="ECO:0000313" key="18">
    <source>
        <dbReference type="Proteomes" id="UP000673394"/>
    </source>
</evidence>
<feature type="compositionally biased region" description="Basic and acidic residues" evidence="15">
    <location>
        <begin position="1173"/>
        <end position="1182"/>
    </location>
</feature>
<comment type="similarity">
    <text evidence="14">Belongs to the helicase family. AddB/RexB type 1 subfamily.</text>
</comment>
<keyword evidence="2 14" id="KW-0540">Nuclease</keyword>
<proteinExistence type="inferred from homology"/>
<keyword evidence="4 14" id="KW-0547">Nucleotide-binding</keyword>
<dbReference type="PANTHER" id="PTHR30591:SF1">
    <property type="entry name" value="RECBCD ENZYME SUBUNIT RECC"/>
    <property type="match status" value="1"/>
</dbReference>
<dbReference type="InterPro" id="IPR049035">
    <property type="entry name" value="ADDB_N"/>
</dbReference>
<sequence>MTLRFVIGRSGSGKTHYCLDQIRSSVLAQPDGPPIVILVPEQATFQTEYALLNHAELSGSIRAQALSFRRLSFRIMQETGGTALVPISENGKNMLLYKIVHRLEEQLQLFKGSESQHGFIERLGELMTEWKRYGIGTDELSSFVESRMPQKGSSLLGRKLHDLQMIASGLERELDGLYVDAEDYLSWLVKGFHQAPSMADTEIWVDGFHGFTPKEFDALGTLMKHSKGMTVTLNLDKLYEQGEQPHELDLFRPTAETYMKLRDLAIENGVEIEEPVLLDGIPYRFKHNPMLAHLERHYGGRKPLHLSEHELERGGVSLHAAANRRAEVEAVARDITRRVRDEGLRYREMAVMVRNAPDYNDYIKAVFADYGIPYFLDQKNGALHHPFVEFIRSALEIATHGWRYEAVFRCIKSELLIPEDGSITRETFDLLENYALASGMNGNRWTTLSQWKPLMRDTLDGDPVQAGENELREFDAIMAAREAVVPVLRKFSREMKKAGSVRQMCEAIYRLLIAIEAPDRMERWSRKAIAEGNPLRAREHRQLWDGVMDLLDQLTEMTGSESMPLELFTGMVETGLESLKLASVPPSLDQVLIGSMDRTRSGQIAICYLLGANDGVMPQRMQEDGVLTEQERETLEYGGLIMAPGVRRKLLDERFMIYNALTTPSEHLWISWPQSDEEGKSLLPSEIIRHIKGLFPGMTEKGIAGEPVPAMPESVQQSFMAHPERTLSYLIAQLRLWKHGSEIAPLWWEAYNWFAVRPQWQDKLQRLVASLQYTNEEVTLSPETAEQLYGTLLRGSVSRMERFVSCPFQHFAIHGLRLRERALYKLAAPDIGQLFHAALNRLTESLGDSWPSLTPEQLREASTEIVNELAMRLQSQILFSSNRHQYVARKLRDIISQAAVILGEHARRAQFKPVGLEIGFGPQGPLPPVTIPLSDGKMLEMVGRIDRVDAAQTTDGLLLRVIDYKSSAKQLRLEEVAYGMALQMLTYLDVLLTHAPEWLGQPAKAAGALYFHVHNPMLSTSNGMPPAKARTEILKRFKLKGLVLADEETVRMMDGALSTGYSELLPLALKRDGGFYSSSSVVSDEQWGTLRRSVRGTLRRIGDRIAGGDVSITPYRLGNKTPCQFCAYKPVCHFDPLVEGNCYTRLNKPGKDEVWELLASGDDEGDTSDVQEDTGRRSKSNDDNVTGEFNSSTEADRKHLDR</sequence>
<keyword evidence="13 14" id="KW-0234">DNA repair</keyword>
<keyword evidence="3 14" id="KW-0479">Metal-binding</keyword>
<dbReference type="Gene3D" id="6.10.140.1030">
    <property type="match status" value="1"/>
</dbReference>
<feature type="compositionally biased region" description="Acidic residues" evidence="15">
    <location>
        <begin position="1161"/>
        <end position="1172"/>
    </location>
</feature>
<evidence type="ECO:0000256" key="13">
    <source>
        <dbReference type="ARBA" id="ARBA00023204"/>
    </source>
</evidence>
<dbReference type="InterPro" id="IPR027417">
    <property type="entry name" value="P-loop_NTPase"/>
</dbReference>
<feature type="region of interest" description="Disordered" evidence="15">
    <location>
        <begin position="1158"/>
        <end position="1202"/>
    </location>
</feature>
<comment type="miscellaneous">
    <text evidence="14">Despite having conserved helicase domains, this subunit does not have helicase activity.</text>
</comment>
<dbReference type="Gene3D" id="3.40.50.300">
    <property type="entry name" value="P-loop containing nucleotide triphosphate hydrolases"/>
    <property type="match status" value="4"/>
</dbReference>
<evidence type="ECO:0000256" key="14">
    <source>
        <dbReference type="HAMAP-Rule" id="MF_01452"/>
    </source>
</evidence>
<dbReference type="Pfam" id="PF12705">
    <property type="entry name" value="PDDEXK_1"/>
    <property type="match status" value="1"/>
</dbReference>
<keyword evidence="5 14" id="KW-0227">DNA damage</keyword>
<evidence type="ECO:0000256" key="10">
    <source>
        <dbReference type="ARBA" id="ARBA00023004"/>
    </source>
</evidence>
<dbReference type="PANTHER" id="PTHR30591">
    <property type="entry name" value="RECBCD ENZYME SUBUNIT RECC"/>
    <property type="match status" value="1"/>
</dbReference>
<name>A0ABS5CK06_9BACL</name>
<dbReference type="EC" id="3.1.-.-" evidence="14"/>
<reference evidence="17 18" key="1">
    <citation type="submission" date="2021-04" db="EMBL/GenBank/DDBJ databases">
        <title>Paenibacillus sp. DLE-14 whole genome sequence.</title>
        <authorList>
            <person name="Ham Y.J."/>
        </authorList>
    </citation>
    <scope>NUCLEOTIDE SEQUENCE [LARGE SCALE GENOMIC DNA]</scope>
    <source>
        <strain evidence="17 18">DLE-14</strain>
    </source>
</reference>
<dbReference type="PROSITE" id="PS51217">
    <property type="entry name" value="UVRD_HELICASE_CTER"/>
    <property type="match status" value="1"/>
</dbReference>
<keyword evidence="7 14" id="KW-0347">Helicase</keyword>
<evidence type="ECO:0000256" key="5">
    <source>
        <dbReference type="ARBA" id="ARBA00022763"/>
    </source>
</evidence>
<organism evidence="17 18">
    <name type="scientific">Paenibacillus lignilyticus</name>
    <dbReference type="NCBI Taxonomy" id="1172615"/>
    <lineage>
        <taxon>Bacteria</taxon>
        <taxon>Bacillati</taxon>
        <taxon>Bacillota</taxon>
        <taxon>Bacilli</taxon>
        <taxon>Bacillales</taxon>
        <taxon>Paenibacillaceae</taxon>
        <taxon>Paenibacillus</taxon>
    </lineage>
</organism>
<evidence type="ECO:0000256" key="4">
    <source>
        <dbReference type="ARBA" id="ARBA00022741"/>
    </source>
</evidence>
<keyword evidence="18" id="KW-1185">Reference proteome</keyword>
<evidence type="ECO:0000256" key="6">
    <source>
        <dbReference type="ARBA" id="ARBA00022801"/>
    </source>
</evidence>
<dbReference type="Pfam" id="PF21445">
    <property type="entry name" value="ADDB_N"/>
    <property type="match status" value="1"/>
</dbReference>
<comment type="function">
    <text evidence="14">The heterodimer acts as both an ATP-dependent DNA helicase and an ATP-dependent, dual-direction single-stranded exonuclease. Recognizes the chi site generating a DNA molecule suitable for the initiation of homologous recombination. The AddB subunit has 5' -&gt; 3' nuclease activity but not helicase activity.</text>
</comment>
<keyword evidence="11 14" id="KW-0411">Iron-sulfur</keyword>
<accession>A0ABS5CK06</accession>